<dbReference type="PANTHER" id="PTHR31824:SF2">
    <property type="entry name" value="OTU DOMAIN-CONTAINING PROTEIN"/>
    <property type="match status" value="1"/>
</dbReference>
<keyword evidence="4" id="KW-1185">Reference proteome</keyword>
<feature type="region of interest" description="Disordered" evidence="1">
    <location>
        <begin position="1"/>
        <end position="184"/>
    </location>
</feature>
<feature type="domain" description="DUF7747" evidence="2">
    <location>
        <begin position="488"/>
        <end position="654"/>
    </location>
</feature>
<feature type="domain" description="DUF7747" evidence="2">
    <location>
        <begin position="1016"/>
        <end position="1188"/>
    </location>
</feature>
<feature type="compositionally biased region" description="Basic and acidic residues" evidence="1">
    <location>
        <begin position="10"/>
        <end position="19"/>
    </location>
</feature>
<dbReference type="OrthoDB" id="5786794at2759"/>
<feature type="domain" description="DUF7747" evidence="2">
    <location>
        <begin position="278"/>
        <end position="444"/>
    </location>
</feature>
<evidence type="ECO:0000259" key="2">
    <source>
        <dbReference type="Pfam" id="PF24927"/>
    </source>
</evidence>
<dbReference type="EMBL" id="CANHGI010000001">
    <property type="protein sequence ID" value="CAI5438508.1"/>
    <property type="molecule type" value="Genomic_DNA"/>
</dbReference>
<reference evidence="3" key="1">
    <citation type="submission" date="2022-11" db="EMBL/GenBank/DDBJ databases">
        <authorList>
            <person name="Kikuchi T."/>
        </authorList>
    </citation>
    <scope>NUCLEOTIDE SEQUENCE</scope>
    <source>
        <strain evidence="3">PS1010</strain>
    </source>
</reference>
<dbReference type="Pfam" id="PF24927">
    <property type="entry name" value="DUF7747"/>
    <property type="match status" value="4"/>
</dbReference>
<dbReference type="InterPro" id="IPR056649">
    <property type="entry name" value="DUF7747"/>
</dbReference>
<evidence type="ECO:0000256" key="1">
    <source>
        <dbReference type="SAM" id="MobiDB-lite"/>
    </source>
</evidence>
<name>A0A9P1I5D9_9PELO</name>
<accession>A0A9P1I5D9</accession>
<dbReference type="Proteomes" id="UP001152747">
    <property type="component" value="Unassembled WGS sequence"/>
</dbReference>
<dbReference type="PANTHER" id="PTHR31824">
    <property type="entry name" value="PROTEIN CBG17809"/>
    <property type="match status" value="1"/>
</dbReference>
<feature type="region of interest" description="Disordered" evidence="1">
    <location>
        <begin position="223"/>
        <end position="252"/>
    </location>
</feature>
<feature type="compositionally biased region" description="Basic and acidic residues" evidence="1">
    <location>
        <begin position="232"/>
        <end position="252"/>
    </location>
</feature>
<protein>
    <recommendedName>
        <fullName evidence="2">DUF7747 domain-containing protein</fullName>
    </recommendedName>
</protein>
<evidence type="ECO:0000313" key="4">
    <source>
        <dbReference type="Proteomes" id="UP001152747"/>
    </source>
</evidence>
<feature type="domain" description="DUF7747" evidence="2">
    <location>
        <begin position="803"/>
        <end position="968"/>
    </location>
</feature>
<organism evidence="3 4">
    <name type="scientific">Caenorhabditis angaria</name>
    <dbReference type="NCBI Taxonomy" id="860376"/>
    <lineage>
        <taxon>Eukaryota</taxon>
        <taxon>Metazoa</taxon>
        <taxon>Ecdysozoa</taxon>
        <taxon>Nematoda</taxon>
        <taxon>Chromadorea</taxon>
        <taxon>Rhabditida</taxon>
        <taxon>Rhabditina</taxon>
        <taxon>Rhabditomorpha</taxon>
        <taxon>Rhabditoidea</taxon>
        <taxon>Rhabditidae</taxon>
        <taxon>Peloderinae</taxon>
        <taxon>Caenorhabditis</taxon>
    </lineage>
</organism>
<feature type="compositionally biased region" description="Polar residues" evidence="1">
    <location>
        <begin position="20"/>
        <end position="34"/>
    </location>
</feature>
<feature type="compositionally biased region" description="Basic and acidic residues" evidence="1">
    <location>
        <begin position="77"/>
        <end position="86"/>
    </location>
</feature>
<proteinExistence type="predicted"/>
<gene>
    <name evidence="3" type="ORF">CAMP_LOCUS1145</name>
</gene>
<comment type="caution">
    <text evidence="3">The sequence shown here is derived from an EMBL/GenBank/DDBJ whole genome shotgun (WGS) entry which is preliminary data.</text>
</comment>
<evidence type="ECO:0000313" key="3">
    <source>
        <dbReference type="EMBL" id="CAI5438508.1"/>
    </source>
</evidence>
<sequence>MSPTKGRTNQKAESEKEPQPTESSGDPDSQPSTSRPKRNARKSVLYHNADYEVNLPGVKIEEDAIVNVETQSTSTTTEKRRGRSADNRTVAKKRKLPSNQSEGDDSQNSEQNGQIEEEELLDTQNTETTGDEQEQIVETFQEVGANEEYIIEDSLQLGAETEVPHVQDQELGDEPPQLNLSNDYDDSDGPARLDLMREPEELSFADDEEYMERPLPQLDVVMPMSAKKRGRPPKDEFSSPPEKPKKEKREKIRSFRVSGERVVSKAMANRVNQFHLKLFEEEIEMTELGDCYATVISGCLAYLLRKERIIDLLTNPEEIELIREGGWMLDRPARLPPLTTNKACYAFYIDGSKLASIKDISNDDLKPWSSTDAPVGEPVIKPNVRRHPVARVNNRLIPVKGDPRLAELHLTEYSAWLPRLLRLRKKIFYLSREGQIYGNVLVLYDYTCAGDAPTVINLPHGNDYLRAMAQAEPHDYQNPHLTVGDAENPFEEDCVQGHRGGTFLRVKQSKLGWVHNKKLLLKYLINDPTLLDDTPALNRRVPFLPPFIETSGVFVYFVPSSFVANQIHHVGDGLSPWTINPLNDASSPRVRSTRRALTQDENGVFITTKEQWQMTGLCLVETLSILARCPRLRKRVLYVQRNNLIVMGNVCYIYEYVRDGPIPSLLRPTPVKHMAIEGAKYTTPGNNSGNGEQGVVEEGNVRQNWMEISKIKADGMPEDEQFIDVEEMEVVEEEVIGDIIHQDIVDQNVVHQNVVHHEHHDQSSLNETIQVQEDFEEVSEDVLNNGWDPEFDDDPILQQDNPEPYFETPRLLETGHIYLTVRHKRIASTFDCVLEWIANTNVVEERGLLNYSKPGHPPIVRNARCYAFFVAGTAIFPHDINRDDFSPWSHNGTPDNPTCYRTKVRKIGVICDDDGAQFQIKDIDYKACPFHLVFLYSINPRDPRLRKKIYYMMETESKLVVSHALVFYDYNVEGPLPRLHGGYLKRFTRKATKRQHLQIHDVDNDVSDISETEKDCPFILPANLAEDGTMYLQIADLEFWNDRNRQLHFLVNKPSLLETIGCLNSRVPSLPPSTSGKGAFIFFVDGLEVDSRNLTTDGLVPWSENSSTSAMTGAACKRPKSAKTPLALNRENQLRVWKTPPGNGRASEGVEFQLHTYNATLPRCPRLKKKVAYVLKNGQQIGHSMIMYWFTESGEIPIPINLNTLNPEVSVQRLPNSIREEASRLLQSLTPAEVAKLLQDRHGIQVSPKTLYYLRRRDLISMNSQGGQQAYSDVKNEYMEQLVDQQWHHQEVVDEMMQQGTSQEEKNQQMLQDVVDEDSIQVGNTEEVLQGDQDGNSGRYSTRRNVTLGDHLNLLHGVVPNRGGSFLQKPVATGMIRGAQRSEAIWRITKSSFGTSNDNDTFDMLWKMMLEKNEQRLLHNVHQTFGIEIIADSMVGGEMLQLGDDEIVENVVLDTSESNEQKAAHEGYLEEEEVIEEVVMQKDDDGMDNHSNMHQQQHEEVIEQLIVEEVVDDHHHLLEEQIVNEHGEIVHEEVDHDQHNHNQQ</sequence>